<evidence type="ECO:0000313" key="2">
    <source>
        <dbReference type="EMBL" id="CBH18030.1"/>
    </source>
</evidence>
<evidence type="ECO:0000313" key="3">
    <source>
        <dbReference type="Proteomes" id="UP000002316"/>
    </source>
</evidence>
<dbReference type="Proteomes" id="UP000002316">
    <property type="component" value="Chromosome 11"/>
</dbReference>
<dbReference type="RefSeq" id="XP_011780294.1">
    <property type="nucleotide sequence ID" value="XM_011781992.1"/>
</dbReference>
<dbReference type="AlphaFoldDB" id="D0A8M9"/>
<keyword evidence="1" id="KW-0812">Transmembrane</keyword>
<feature type="transmembrane region" description="Helical" evidence="1">
    <location>
        <begin position="185"/>
        <end position="205"/>
    </location>
</feature>
<protein>
    <submittedName>
        <fullName evidence="2">Uncharacterized protein</fullName>
    </submittedName>
</protein>
<dbReference type="GeneID" id="23866298"/>
<keyword evidence="1" id="KW-0472">Membrane</keyword>
<evidence type="ECO:0000256" key="1">
    <source>
        <dbReference type="SAM" id="Phobius"/>
    </source>
</evidence>
<name>D0A8M9_TRYB9</name>
<proteinExistence type="predicted"/>
<accession>D0A8M9</accession>
<reference evidence="3" key="1">
    <citation type="journal article" date="2010" name="PLoS Negl. Trop. Dis.">
        <title>The genome sequence of Trypanosoma brucei gambiense, causative agent of chronic human african trypanosomiasis.</title>
        <authorList>
            <person name="Jackson A.P."/>
            <person name="Sanders M."/>
            <person name="Berry A."/>
            <person name="McQuillan J."/>
            <person name="Aslett M.A."/>
            <person name="Quail M.A."/>
            <person name="Chukualim B."/>
            <person name="Capewell P."/>
            <person name="MacLeod A."/>
            <person name="Melville S.E."/>
            <person name="Gibson W."/>
            <person name="Barry J.D."/>
            <person name="Berriman M."/>
            <person name="Hertz-Fowler C."/>
        </authorList>
    </citation>
    <scope>NUCLEOTIDE SEQUENCE [LARGE SCALE GENOMIC DNA]</scope>
    <source>
        <strain evidence="3">MHOM/CI/86/DAL972</strain>
    </source>
</reference>
<gene>
    <name evidence="2" type="ORF">TbgDal_XI11490</name>
</gene>
<dbReference type="EMBL" id="FN554974">
    <property type="protein sequence ID" value="CBH18030.1"/>
    <property type="molecule type" value="Genomic_DNA"/>
</dbReference>
<dbReference type="KEGG" id="tbg:TbgDal_XI11490"/>
<organism evidence="2 3">
    <name type="scientific">Trypanosoma brucei gambiense (strain MHOM/CI/86/DAL972)</name>
    <dbReference type="NCBI Taxonomy" id="679716"/>
    <lineage>
        <taxon>Eukaryota</taxon>
        <taxon>Discoba</taxon>
        <taxon>Euglenozoa</taxon>
        <taxon>Kinetoplastea</taxon>
        <taxon>Metakinetoplastina</taxon>
        <taxon>Trypanosomatida</taxon>
        <taxon>Trypanosomatidae</taxon>
        <taxon>Trypanosoma</taxon>
    </lineage>
</organism>
<keyword evidence="1" id="KW-1133">Transmembrane helix</keyword>
<sequence>MTGDKVGKVCLSYWCAPRSLRRSCECTYIYIFLFKKNSFIFFVCAELCEVKSKLLNPCTQDVKVIKQKKKNRIPIHQRNVHRSGKPLQTTVSAQLIFQEAHRQDTVNQQSTAAPTERFWKTIKLSPTHFVFSLHRGLPPLSHAHTHTHTHTNRNANHITLFKAHYVRIHMLLNIPALSLSSLPSLLLSLTFINKYIYIYMLPYLFHQKEKRKKRK</sequence>